<feature type="domain" description="F-box" evidence="1">
    <location>
        <begin position="9"/>
        <end position="45"/>
    </location>
</feature>
<comment type="caution">
    <text evidence="2">The sequence shown here is derived from an EMBL/GenBank/DDBJ whole genome shotgun (WGS) entry which is preliminary data.</text>
</comment>
<dbReference type="CDD" id="cd09917">
    <property type="entry name" value="F-box_SF"/>
    <property type="match status" value="1"/>
</dbReference>
<proteinExistence type="predicted"/>
<reference evidence="2 3" key="1">
    <citation type="journal article" date="2020" name="ISME J.">
        <title>Uncovering the hidden diversity of litter-decomposition mechanisms in mushroom-forming fungi.</title>
        <authorList>
            <person name="Floudas D."/>
            <person name="Bentzer J."/>
            <person name="Ahren D."/>
            <person name="Johansson T."/>
            <person name="Persson P."/>
            <person name="Tunlid A."/>
        </authorList>
    </citation>
    <scope>NUCLEOTIDE SEQUENCE [LARGE SCALE GENOMIC DNA]</scope>
    <source>
        <strain evidence="2 3">CBS 146.42</strain>
    </source>
</reference>
<accession>A0A8H5G427</accession>
<evidence type="ECO:0000313" key="2">
    <source>
        <dbReference type="EMBL" id="KAF5357942.1"/>
    </source>
</evidence>
<dbReference type="OrthoDB" id="2988651at2759"/>
<gene>
    <name evidence="2" type="ORF">D9756_001885</name>
</gene>
<dbReference type="InterPro" id="IPR001810">
    <property type="entry name" value="F-box_dom"/>
</dbReference>
<dbReference type="PROSITE" id="PS50181">
    <property type="entry name" value="FBOX"/>
    <property type="match status" value="1"/>
</dbReference>
<keyword evidence="3" id="KW-1185">Reference proteome</keyword>
<dbReference type="Pfam" id="PF12937">
    <property type="entry name" value="F-box-like"/>
    <property type="match status" value="1"/>
</dbReference>
<dbReference type="InterPro" id="IPR036047">
    <property type="entry name" value="F-box-like_dom_sf"/>
</dbReference>
<evidence type="ECO:0000313" key="3">
    <source>
        <dbReference type="Proteomes" id="UP000559027"/>
    </source>
</evidence>
<protein>
    <recommendedName>
        <fullName evidence="1">F-box domain-containing protein</fullName>
    </recommendedName>
</protein>
<sequence length="526" mass="60101">MSVPSSPQDGALARLPEEVLHNIFCLLKPWELLCLARVSERIQRVSLGIYYNRRGVDVSPTGIIDITREEDYDLLALLRITTFFTRTGHISVVFVFPKWSFMENIRNLTLILRRLVSLDMITLKFRFDPGTRIEEERRTALLTTEARSSEYKGLSKELRALFCTAFRVAGMVRILESEQLLEMVGGKLSNHFLVFPNTPVINRYKVAAKVRMNKIARLASRKRKEKEPEARHESSVVSLDIQSLVPLVPPLLSSTVICLNVQSKLRHLSFTTSSDDQVCWSPLLTNLRVPSLVELTMSSNSCTLSDLAKFVKRHLRVSILDIRDFAPMPMPTELPRVANFAFRNLISVTAPSEVLGVFLSYPTDVAPRLGEAHLAITITENRPFDLRRAWSALAPVVQRLQSLESFGLLVAYEAGESPFGKNLECEEKEKLVPLINVLTLRLQDDLEVDTFGPLTDWIMEFTQTRELKLQSVYPYPYPTQIFFTESAVEAEEEKKRKREAFRQELSSRLVEMEKLETCDIFGKRYP</sequence>
<organism evidence="2 3">
    <name type="scientific">Leucocoprinus leucothites</name>
    <dbReference type="NCBI Taxonomy" id="201217"/>
    <lineage>
        <taxon>Eukaryota</taxon>
        <taxon>Fungi</taxon>
        <taxon>Dikarya</taxon>
        <taxon>Basidiomycota</taxon>
        <taxon>Agaricomycotina</taxon>
        <taxon>Agaricomycetes</taxon>
        <taxon>Agaricomycetidae</taxon>
        <taxon>Agaricales</taxon>
        <taxon>Agaricineae</taxon>
        <taxon>Agaricaceae</taxon>
        <taxon>Leucocoprinus</taxon>
    </lineage>
</organism>
<name>A0A8H5G427_9AGAR</name>
<dbReference type="AlphaFoldDB" id="A0A8H5G427"/>
<dbReference type="Proteomes" id="UP000559027">
    <property type="component" value="Unassembled WGS sequence"/>
</dbReference>
<dbReference type="EMBL" id="JAACJO010000005">
    <property type="protein sequence ID" value="KAF5357942.1"/>
    <property type="molecule type" value="Genomic_DNA"/>
</dbReference>
<evidence type="ECO:0000259" key="1">
    <source>
        <dbReference type="PROSITE" id="PS50181"/>
    </source>
</evidence>
<dbReference type="SUPFAM" id="SSF81383">
    <property type="entry name" value="F-box domain"/>
    <property type="match status" value="1"/>
</dbReference>